<dbReference type="SMART" id="SM00184">
    <property type="entry name" value="RING"/>
    <property type="match status" value="1"/>
</dbReference>
<evidence type="ECO:0000256" key="3">
    <source>
        <dbReference type="ARBA" id="ARBA00022833"/>
    </source>
</evidence>
<dbReference type="PANTHER" id="PTHR25462">
    <property type="entry name" value="BONUS, ISOFORM C-RELATED"/>
    <property type="match status" value="1"/>
</dbReference>
<name>K1QJZ4_MAGGI</name>
<dbReference type="PROSITE" id="PS50119">
    <property type="entry name" value="ZF_BBOX"/>
    <property type="match status" value="1"/>
</dbReference>
<feature type="region of interest" description="Disordered" evidence="4">
    <location>
        <begin position="482"/>
        <end position="614"/>
    </location>
</feature>
<feature type="compositionally biased region" description="Polar residues" evidence="4">
    <location>
        <begin position="543"/>
        <end position="564"/>
    </location>
</feature>
<gene>
    <name evidence="5" type="ORF">CGI_10014710</name>
</gene>
<sequence>MDKELMCAICLEFFDEPLMLPCSHNFCKKCLQGIISARDQYTNYRSQRYVDCPLCQRKIPLERSGVDQFPVNRALDNVVCVYKAEAEVTFNDASWSVDVSESAGLCRLHREQLNFYCLSCNMAVCRECKCISQKDAGASHRFSPIKEQLHRSQTSILASLSEIKKKNVMLNDRIQLLNEILGGIDQNEKHVQQSIDDEFEALQSQLKSRKEEMKRRLYNDIEAIKRPVQEQLRKHRSINTTIDHHQRKLSLIKATQDPSLRIKLLQESERQLNSLLCFDLAWFSSSDTPTVNMPTWELQKQEVEKAIPQIQLKHSGSEDSIVSVIPSLAHIVPGETSIASRMSGMNISDNKKTKSVPEMAKQPVKGDPSSFLRSSSSSALGLQTDPISTTSTEGAVVHRNALSIHKHPLPLDPNRLADNKEVRTTASLFLTSQSSKQPPQQRTNMSVTLPSRSEFEIVSSSAHPRLSLPANANTIAISLRRNSEGGHQTGGEGGTPTSATLPITTPITNSLLANINSVPPTTSSSSNSTTDHAGAASFPVFSENDQTPASTETENGVHASSSNGVDGPNSSANNSNNFSDANFPRITARDFSPGRGAVYPAGRRIVKPKRVAKK</sequence>
<dbReference type="PANTHER" id="PTHR25462:SF306">
    <property type="entry name" value="TRIPARTITE MOTIF CONTAINING 9"/>
    <property type="match status" value="1"/>
</dbReference>
<dbReference type="GO" id="GO:0008270">
    <property type="term" value="F:zinc ion binding"/>
    <property type="evidence" value="ECO:0007669"/>
    <property type="project" value="UniProtKB-KW"/>
</dbReference>
<dbReference type="AlphaFoldDB" id="K1QJZ4"/>
<dbReference type="InterPro" id="IPR013083">
    <property type="entry name" value="Znf_RING/FYVE/PHD"/>
</dbReference>
<dbReference type="CDD" id="cd19756">
    <property type="entry name" value="Bbox2"/>
    <property type="match status" value="1"/>
</dbReference>
<evidence type="ECO:0000256" key="1">
    <source>
        <dbReference type="ARBA" id="ARBA00022723"/>
    </source>
</evidence>
<dbReference type="Pfam" id="PF13445">
    <property type="entry name" value="zf-RING_UBOX"/>
    <property type="match status" value="1"/>
</dbReference>
<reference evidence="5" key="1">
    <citation type="journal article" date="2012" name="Nature">
        <title>The oyster genome reveals stress adaptation and complexity of shell formation.</title>
        <authorList>
            <person name="Zhang G."/>
            <person name="Fang X."/>
            <person name="Guo X."/>
            <person name="Li L."/>
            <person name="Luo R."/>
            <person name="Xu F."/>
            <person name="Yang P."/>
            <person name="Zhang L."/>
            <person name="Wang X."/>
            <person name="Qi H."/>
            <person name="Xiong Z."/>
            <person name="Que H."/>
            <person name="Xie Y."/>
            <person name="Holland P.W."/>
            <person name="Paps J."/>
            <person name="Zhu Y."/>
            <person name="Wu F."/>
            <person name="Chen Y."/>
            <person name="Wang J."/>
            <person name="Peng C."/>
            <person name="Meng J."/>
            <person name="Yang L."/>
            <person name="Liu J."/>
            <person name="Wen B."/>
            <person name="Zhang N."/>
            <person name="Huang Z."/>
            <person name="Zhu Q."/>
            <person name="Feng Y."/>
            <person name="Mount A."/>
            <person name="Hedgecock D."/>
            <person name="Xu Z."/>
            <person name="Liu Y."/>
            <person name="Domazet-Loso T."/>
            <person name="Du Y."/>
            <person name="Sun X."/>
            <person name="Zhang S."/>
            <person name="Liu B."/>
            <person name="Cheng P."/>
            <person name="Jiang X."/>
            <person name="Li J."/>
            <person name="Fan D."/>
            <person name="Wang W."/>
            <person name="Fu W."/>
            <person name="Wang T."/>
            <person name="Wang B."/>
            <person name="Zhang J."/>
            <person name="Peng Z."/>
            <person name="Li Y."/>
            <person name="Li N."/>
            <person name="Wang J."/>
            <person name="Chen M."/>
            <person name="He Y."/>
            <person name="Tan F."/>
            <person name="Song X."/>
            <person name="Zheng Q."/>
            <person name="Huang R."/>
            <person name="Yang H."/>
            <person name="Du X."/>
            <person name="Chen L."/>
            <person name="Yang M."/>
            <person name="Gaffney P.M."/>
            <person name="Wang S."/>
            <person name="Luo L."/>
            <person name="She Z."/>
            <person name="Ming Y."/>
            <person name="Huang W."/>
            <person name="Zhang S."/>
            <person name="Huang B."/>
            <person name="Zhang Y."/>
            <person name="Qu T."/>
            <person name="Ni P."/>
            <person name="Miao G."/>
            <person name="Wang J."/>
            <person name="Wang Q."/>
            <person name="Steinberg C.E."/>
            <person name="Wang H."/>
            <person name="Li N."/>
            <person name="Qian L."/>
            <person name="Zhang G."/>
            <person name="Li Y."/>
            <person name="Yang H."/>
            <person name="Liu X."/>
            <person name="Wang J."/>
            <person name="Yin Y."/>
            <person name="Wang J."/>
        </authorList>
    </citation>
    <scope>NUCLEOTIDE SEQUENCE [LARGE SCALE GENOMIC DNA]</scope>
    <source>
        <strain evidence="5">05x7-T-G4-1.051#20</strain>
    </source>
</reference>
<dbReference type="SUPFAM" id="SSF57845">
    <property type="entry name" value="B-box zinc-binding domain"/>
    <property type="match status" value="1"/>
</dbReference>
<dbReference type="InterPro" id="IPR001841">
    <property type="entry name" value="Znf_RING"/>
</dbReference>
<keyword evidence="1" id="KW-0479">Metal-binding</keyword>
<dbReference type="EMBL" id="JH818938">
    <property type="protein sequence ID" value="EKC34083.1"/>
    <property type="molecule type" value="Genomic_DNA"/>
</dbReference>
<feature type="compositionally biased region" description="Low complexity" evidence="4">
    <location>
        <begin position="369"/>
        <end position="378"/>
    </location>
</feature>
<feature type="compositionally biased region" description="Basic residues" evidence="4">
    <location>
        <begin position="604"/>
        <end position="614"/>
    </location>
</feature>
<feature type="compositionally biased region" description="Low complexity" evidence="4">
    <location>
        <begin position="516"/>
        <end position="530"/>
    </location>
</feature>
<evidence type="ECO:0000313" key="5">
    <source>
        <dbReference type="EMBL" id="EKC34083.1"/>
    </source>
</evidence>
<organism evidence="5">
    <name type="scientific">Magallana gigas</name>
    <name type="common">Pacific oyster</name>
    <name type="synonym">Crassostrea gigas</name>
    <dbReference type="NCBI Taxonomy" id="29159"/>
    <lineage>
        <taxon>Eukaryota</taxon>
        <taxon>Metazoa</taxon>
        <taxon>Spiralia</taxon>
        <taxon>Lophotrochozoa</taxon>
        <taxon>Mollusca</taxon>
        <taxon>Bivalvia</taxon>
        <taxon>Autobranchia</taxon>
        <taxon>Pteriomorphia</taxon>
        <taxon>Ostreida</taxon>
        <taxon>Ostreoidea</taxon>
        <taxon>Ostreidae</taxon>
        <taxon>Magallana</taxon>
    </lineage>
</organism>
<dbReference type="HOGENOM" id="CLU_445004_0_0_1"/>
<keyword evidence="2" id="KW-0863">Zinc-finger</keyword>
<dbReference type="Gene3D" id="3.30.40.10">
    <property type="entry name" value="Zinc/RING finger domain, C3HC4 (zinc finger)"/>
    <property type="match status" value="1"/>
</dbReference>
<dbReference type="PROSITE" id="PS50089">
    <property type="entry name" value="ZF_RING_2"/>
    <property type="match status" value="1"/>
</dbReference>
<dbReference type="InterPro" id="IPR017907">
    <property type="entry name" value="Znf_RING_CS"/>
</dbReference>
<feature type="region of interest" description="Disordered" evidence="4">
    <location>
        <begin position="347"/>
        <end position="387"/>
    </location>
</feature>
<dbReference type="InterPro" id="IPR000315">
    <property type="entry name" value="Znf_B-box"/>
</dbReference>
<dbReference type="PROSITE" id="PS00518">
    <property type="entry name" value="ZF_RING_1"/>
    <property type="match status" value="1"/>
</dbReference>
<dbReference type="InParanoid" id="K1QJZ4"/>
<dbReference type="Gene3D" id="3.30.160.60">
    <property type="entry name" value="Classic Zinc Finger"/>
    <property type="match status" value="1"/>
</dbReference>
<feature type="compositionally biased region" description="Low complexity" evidence="4">
    <location>
        <begin position="569"/>
        <end position="583"/>
    </location>
</feature>
<dbReference type="InterPro" id="IPR047153">
    <property type="entry name" value="TRIM45/56/19-like"/>
</dbReference>
<dbReference type="GO" id="GO:0061630">
    <property type="term" value="F:ubiquitin protein ligase activity"/>
    <property type="evidence" value="ECO:0007669"/>
    <property type="project" value="TreeGrafter"/>
</dbReference>
<protein>
    <submittedName>
        <fullName evidence="5">Tripartite motif-containing protein 54</fullName>
    </submittedName>
</protein>
<proteinExistence type="predicted"/>
<feature type="compositionally biased region" description="Polar residues" evidence="4">
    <location>
        <begin position="496"/>
        <end position="515"/>
    </location>
</feature>
<keyword evidence="3" id="KW-0862">Zinc</keyword>
<evidence type="ECO:0000256" key="4">
    <source>
        <dbReference type="SAM" id="MobiDB-lite"/>
    </source>
</evidence>
<dbReference type="InterPro" id="IPR027370">
    <property type="entry name" value="Znf-RING_euk"/>
</dbReference>
<dbReference type="SUPFAM" id="SSF57850">
    <property type="entry name" value="RING/U-box"/>
    <property type="match status" value="1"/>
</dbReference>
<evidence type="ECO:0000256" key="2">
    <source>
        <dbReference type="ARBA" id="ARBA00022771"/>
    </source>
</evidence>
<accession>K1QJZ4</accession>